<feature type="domain" description="Clu" evidence="1">
    <location>
        <begin position="134"/>
        <end position="322"/>
    </location>
</feature>
<evidence type="ECO:0000313" key="2">
    <source>
        <dbReference type="EMBL" id="GMI30756.1"/>
    </source>
</evidence>
<sequence>MAGDLCYLEIKTPSDGVVNVTASPTGFFVNNTVAGKSFSPERQTGNAACFEHDLLSLLLRKCPKFKQSWKNTLDLLQRTAAQNQAPPGPGYENPLAAIAAVSNEEGKMALPSWLATPPVSLPHSTSSYPHPYNPARAEAALTSTFGAEDAGTLRDWNEELQTAREMEADTMDARLMRARMIHKTLTDFSDAATQGVVAIGQGEIAAVNLNEPESTRVFVFNSIFFSVAGDTQDTFKATRGTAAYRKTVNKDVASMGLLHQVDAQTGLSSFATCIVDYFGTRYVAQSVAPGILSFDASSESSKFLEHGAVDNSKPLKTTDEMQ</sequence>
<evidence type="ECO:0000259" key="1">
    <source>
        <dbReference type="PROSITE" id="PS51823"/>
    </source>
</evidence>
<proteinExistence type="predicted"/>
<keyword evidence="3" id="KW-1185">Reference proteome</keyword>
<reference evidence="2 3" key="1">
    <citation type="journal article" date="2023" name="Commun. Biol.">
        <title>Genome analysis of Parmales, the sister group of diatoms, reveals the evolutionary specialization of diatoms from phago-mixotrophs to photoautotrophs.</title>
        <authorList>
            <person name="Ban H."/>
            <person name="Sato S."/>
            <person name="Yoshikawa S."/>
            <person name="Yamada K."/>
            <person name="Nakamura Y."/>
            <person name="Ichinomiya M."/>
            <person name="Sato N."/>
            <person name="Blanc-Mathieu R."/>
            <person name="Endo H."/>
            <person name="Kuwata A."/>
            <person name="Ogata H."/>
        </authorList>
    </citation>
    <scope>NUCLEOTIDE SEQUENCE [LARGE SCALE GENOMIC DNA]</scope>
</reference>
<dbReference type="InterPro" id="IPR025697">
    <property type="entry name" value="CLU_dom"/>
</dbReference>
<dbReference type="PANTHER" id="PTHR12601">
    <property type="entry name" value="EUKARYOTIC TRANSLATION INITIATION FACTOR 3 SUBUNIT EIF-3"/>
    <property type="match status" value="1"/>
</dbReference>
<dbReference type="PANTHER" id="PTHR12601:SF6">
    <property type="entry name" value="CLUSTERED MITOCHONDRIA PROTEIN HOMOLOG"/>
    <property type="match status" value="1"/>
</dbReference>
<dbReference type="InterPro" id="IPR027523">
    <property type="entry name" value="CLU_prot"/>
</dbReference>
<evidence type="ECO:0000313" key="3">
    <source>
        <dbReference type="Proteomes" id="UP001165060"/>
    </source>
</evidence>
<accession>A0ABQ6MR76</accession>
<feature type="non-terminal residue" evidence="2">
    <location>
        <position position="322"/>
    </location>
</feature>
<dbReference type="EMBL" id="BRYB01000476">
    <property type="protein sequence ID" value="GMI30756.1"/>
    <property type="molecule type" value="Genomic_DNA"/>
</dbReference>
<comment type="caution">
    <text evidence="2">The sequence shown here is derived from an EMBL/GenBank/DDBJ whole genome shotgun (WGS) entry which is preliminary data.</text>
</comment>
<dbReference type="Pfam" id="PF13236">
    <property type="entry name" value="CLU"/>
    <property type="match status" value="1"/>
</dbReference>
<organism evidence="2 3">
    <name type="scientific">Tetraparma gracilis</name>
    <dbReference type="NCBI Taxonomy" id="2962635"/>
    <lineage>
        <taxon>Eukaryota</taxon>
        <taxon>Sar</taxon>
        <taxon>Stramenopiles</taxon>
        <taxon>Ochrophyta</taxon>
        <taxon>Bolidophyceae</taxon>
        <taxon>Parmales</taxon>
        <taxon>Triparmaceae</taxon>
        <taxon>Tetraparma</taxon>
    </lineage>
</organism>
<dbReference type="Proteomes" id="UP001165060">
    <property type="component" value="Unassembled WGS sequence"/>
</dbReference>
<protein>
    <recommendedName>
        <fullName evidence="1">Clu domain-containing protein</fullName>
    </recommendedName>
</protein>
<gene>
    <name evidence="2" type="ORF">TeGR_g7623</name>
</gene>
<dbReference type="PROSITE" id="PS51823">
    <property type="entry name" value="CLU"/>
    <property type="match status" value="1"/>
</dbReference>
<name>A0ABQ6MR76_9STRA</name>